<dbReference type="Proteomes" id="UP000789524">
    <property type="component" value="Unassembled WGS sequence"/>
</dbReference>
<evidence type="ECO:0000256" key="1">
    <source>
        <dbReference type="SAM" id="MobiDB-lite"/>
    </source>
</evidence>
<dbReference type="AlphaFoldDB" id="A0A8J2R8C3"/>
<name>A0A8J2R8C3_9NEOP</name>
<feature type="region of interest" description="Disordered" evidence="1">
    <location>
        <begin position="1"/>
        <end position="44"/>
    </location>
</feature>
<reference evidence="2" key="1">
    <citation type="submission" date="2021-09" db="EMBL/GenBank/DDBJ databases">
        <authorList>
            <person name="Martin H S."/>
        </authorList>
    </citation>
    <scope>NUCLEOTIDE SEQUENCE</scope>
</reference>
<evidence type="ECO:0000313" key="2">
    <source>
        <dbReference type="EMBL" id="CAG9585270.1"/>
    </source>
</evidence>
<organism evidence="2 3">
    <name type="scientific">Danaus chrysippus</name>
    <name type="common">African queen</name>
    <dbReference type="NCBI Taxonomy" id="151541"/>
    <lineage>
        <taxon>Eukaryota</taxon>
        <taxon>Metazoa</taxon>
        <taxon>Ecdysozoa</taxon>
        <taxon>Arthropoda</taxon>
        <taxon>Hexapoda</taxon>
        <taxon>Insecta</taxon>
        <taxon>Pterygota</taxon>
        <taxon>Neoptera</taxon>
        <taxon>Endopterygota</taxon>
        <taxon>Lepidoptera</taxon>
        <taxon>Glossata</taxon>
        <taxon>Ditrysia</taxon>
        <taxon>Papilionoidea</taxon>
        <taxon>Nymphalidae</taxon>
        <taxon>Danainae</taxon>
        <taxon>Danaini</taxon>
        <taxon>Danaina</taxon>
        <taxon>Danaus</taxon>
        <taxon>Anosia</taxon>
    </lineage>
</organism>
<accession>A0A8J2R8C3</accession>
<feature type="compositionally biased region" description="Basic residues" evidence="1">
    <location>
        <begin position="1"/>
        <end position="11"/>
    </location>
</feature>
<keyword evidence="3" id="KW-1185">Reference proteome</keyword>
<evidence type="ECO:0000313" key="3">
    <source>
        <dbReference type="Proteomes" id="UP000789524"/>
    </source>
</evidence>
<protein>
    <submittedName>
        <fullName evidence="2">(African queen) hypothetical protein</fullName>
    </submittedName>
</protein>
<dbReference type="EMBL" id="CAKASE010000083">
    <property type="protein sequence ID" value="CAG9585270.1"/>
    <property type="molecule type" value="Genomic_DNA"/>
</dbReference>
<proteinExistence type="predicted"/>
<gene>
    <name evidence="2" type="ORF">DCHRY22_LOCUS15725</name>
</gene>
<comment type="caution">
    <text evidence="2">The sequence shown here is derived from an EMBL/GenBank/DDBJ whole genome shotgun (WGS) entry which is preliminary data.</text>
</comment>
<sequence length="68" mass="7524">MISSRAHHVSHSPRSEVQRAQYDTALGTRARDSRRAGGRGHGRNLRVRAISSLCRRELATQSATRSLA</sequence>